<dbReference type="Gene3D" id="3.30.1370.50">
    <property type="entry name" value="R3H-like domain"/>
    <property type="match status" value="1"/>
</dbReference>
<proteinExistence type="predicted"/>
<gene>
    <name evidence="5" type="ORF">SFRICE_014148</name>
</gene>
<name>A0A2H1WHM0_SPOFR</name>
<organism evidence="5">
    <name type="scientific">Spodoptera frugiperda</name>
    <name type="common">Fall armyworm</name>
    <dbReference type="NCBI Taxonomy" id="7108"/>
    <lineage>
        <taxon>Eukaryota</taxon>
        <taxon>Metazoa</taxon>
        <taxon>Ecdysozoa</taxon>
        <taxon>Arthropoda</taxon>
        <taxon>Hexapoda</taxon>
        <taxon>Insecta</taxon>
        <taxon>Pterygota</taxon>
        <taxon>Neoptera</taxon>
        <taxon>Endopterygota</taxon>
        <taxon>Lepidoptera</taxon>
        <taxon>Glossata</taxon>
        <taxon>Ditrysia</taxon>
        <taxon>Noctuoidea</taxon>
        <taxon>Noctuidae</taxon>
        <taxon>Amphipyrinae</taxon>
        <taxon>Spodoptera</taxon>
    </lineage>
</organism>
<evidence type="ECO:0000259" key="3">
    <source>
        <dbReference type="PROSITE" id="PS51061"/>
    </source>
</evidence>
<feature type="domain" description="G-patch" evidence="2">
    <location>
        <begin position="330"/>
        <end position="376"/>
    </location>
</feature>
<evidence type="ECO:0000313" key="5">
    <source>
        <dbReference type="EMBL" id="SOQ52565.1"/>
    </source>
</evidence>
<feature type="domain" description="R3H" evidence="3">
    <location>
        <begin position="378"/>
        <end position="443"/>
    </location>
</feature>
<dbReference type="PANTHER" id="PTHR48430:SF1">
    <property type="entry name" value="PARTNER OF XRN-2 PROTEIN 1"/>
    <property type="match status" value="1"/>
</dbReference>
<accession>A0A2H1WHM0</accession>
<dbReference type="PROSITE" id="PS51827">
    <property type="entry name" value="XTBD"/>
    <property type="match status" value="1"/>
</dbReference>
<dbReference type="Pfam" id="PF11952">
    <property type="entry name" value="XTBD"/>
    <property type="match status" value="1"/>
</dbReference>
<dbReference type="PANTHER" id="PTHR48430">
    <property type="entry name" value="PARTNER OF XRN-2 PROTEIN 1"/>
    <property type="match status" value="1"/>
</dbReference>
<evidence type="ECO:0000259" key="4">
    <source>
        <dbReference type="PROSITE" id="PS51827"/>
    </source>
</evidence>
<dbReference type="SUPFAM" id="SSF82708">
    <property type="entry name" value="R3H domain"/>
    <property type="match status" value="1"/>
</dbReference>
<feature type="compositionally biased region" description="Basic and acidic residues" evidence="1">
    <location>
        <begin position="162"/>
        <end position="178"/>
    </location>
</feature>
<dbReference type="InterPro" id="IPR001374">
    <property type="entry name" value="R3H_dom"/>
</dbReference>
<reference evidence="5" key="1">
    <citation type="submission" date="2016-07" db="EMBL/GenBank/DDBJ databases">
        <authorList>
            <person name="Bretaudeau A."/>
        </authorList>
    </citation>
    <scope>NUCLEOTIDE SEQUENCE</scope>
    <source>
        <strain evidence="5">Rice</strain>
        <tissue evidence="5">Whole body</tissue>
    </source>
</reference>
<dbReference type="GO" id="GO:0003676">
    <property type="term" value="F:nucleic acid binding"/>
    <property type="evidence" value="ECO:0007669"/>
    <property type="project" value="UniProtKB-UniRule"/>
</dbReference>
<dbReference type="EMBL" id="ODYU01008721">
    <property type="protein sequence ID" value="SOQ52565.1"/>
    <property type="molecule type" value="Genomic_DNA"/>
</dbReference>
<dbReference type="PROSITE" id="PS50174">
    <property type="entry name" value="G_PATCH"/>
    <property type="match status" value="1"/>
</dbReference>
<feature type="region of interest" description="Disordered" evidence="1">
    <location>
        <begin position="148"/>
        <end position="194"/>
    </location>
</feature>
<evidence type="ECO:0000256" key="1">
    <source>
        <dbReference type="SAM" id="MobiDB-lite"/>
    </source>
</evidence>
<dbReference type="InterPro" id="IPR000467">
    <property type="entry name" value="G_patch_dom"/>
</dbReference>
<evidence type="ECO:0000259" key="2">
    <source>
        <dbReference type="PROSITE" id="PS50174"/>
    </source>
</evidence>
<protein>
    <submittedName>
        <fullName evidence="5">SFRICE_014148</fullName>
    </submittedName>
</protein>
<dbReference type="InterPro" id="IPR036867">
    <property type="entry name" value="R3H_dom_sf"/>
</dbReference>
<dbReference type="AlphaFoldDB" id="A0A2H1WHM0"/>
<dbReference type="PROSITE" id="PS51061">
    <property type="entry name" value="R3H"/>
    <property type="match status" value="1"/>
</dbReference>
<feature type="domain" description="XRN2-binding (XTBD)" evidence="4">
    <location>
        <begin position="27"/>
        <end position="111"/>
    </location>
</feature>
<sequence>MASNNNKNSENSAFNNTTESFDVDWDVEKYRDEHECEDHWELRKAFMEKWKNNFPEERLVCLARVYTNIEFMGCRYPPPVMQQIAQLSFEAGRQYREKKKSKLQRTFVSASTAAEDRARGVKRVGGEIVADVKPKSVHIQFVPQGKIVEEDEKEKDSDDDEDQHRSSDNEMENAKKSFEASTTPSDKTTKQSEGEDYFTELSNLKCLDVRLFRERMFESTFGPLVLLVRPWARKIWNIQTSCQVCGLSITNGYENKNYTLCINQKLLAQASGDTKVEAKNAAEMIAWERLKREVVCLLIKEQFIAQGDARISMSDVSGKKRDDVFGTPVENSVAMKMMKMMGWQGGGLGADAQGIAEPIKPNLQMVNRAGLGSAAGVKNLRRAAQALMQRYIASDTIDLDLVFTNDFAKPERATLHQVAQRMGLASRSYGEGDERGENHPMTSLAWGEARGSVILLLTKNHPVPTPAFRAGAPVNPLGSPQLRICYGVEMDLHFLMRQARPNLPFRCNSCKSGSTVDTTMKTAEH</sequence>
<dbReference type="Pfam" id="PF01585">
    <property type="entry name" value="G-patch"/>
    <property type="match status" value="1"/>
</dbReference>
<dbReference type="SMART" id="SM00443">
    <property type="entry name" value="G_patch"/>
    <property type="match status" value="1"/>
</dbReference>
<feature type="compositionally biased region" description="Acidic residues" evidence="1">
    <location>
        <begin position="149"/>
        <end position="161"/>
    </location>
</feature>
<dbReference type="InterPro" id="IPR021859">
    <property type="entry name" value="XTBD"/>
</dbReference>